<organism evidence="4 5">
    <name type="scientific">Solobacterium moorei</name>
    <dbReference type="NCBI Taxonomy" id="102148"/>
    <lineage>
        <taxon>Bacteria</taxon>
        <taxon>Bacillati</taxon>
        <taxon>Bacillota</taxon>
        <taxon>Erysipelotrichia</taxon>
        <taxon>Erysipelotrichales</taxon>
        <taxon>Erysipelotrichaceae</taxon>
        <taxon>Solobacterium</taxon>
    </lineage>
</organism>
<keyword evidence="2" id="KW-0326">Glycosidase</keyword>
<dbReference type="AlphaFoldDB" id="A0A412PEV0"/>
<accession>A0A412PEV0</accession>
<evidence type="ECO:0000256" key="1">
    <source>
        <dbReference type="ARBA" id="ARBA00022801"/>
    </source>
</evidence>
<dbReference type="GO" id="GO:0006152">
    <property type="term" value="P:purine nucleoside catabolic process"/>
    <property type="evidence" value="ECO:0007669"/>
    <property type="project" value="TreeGrafter"/>
</dbReference>
<dbReference type="Pfam" id="PF01156">
    <property type="entry name" value="IU_nuc_hydro"/>
    <property type="match status" value="1"/>
</dbReference>
<proteinExistence type="predicted"/>
<name>A0A412PEV0_9FIRM</name>
<gene>
    <name evidence="4" type="primary">rihA</name>
    <name evidence="4" type="ORF">DWX20_05000</name>
</gene>
<dbReference type="EMBL" id="QRWX01000002">
    <property type="protein sequence ID" value="RGT56168.1"/>
    <property type="molecule type" value="Genomic_DNA"/>
</dbReference>
<dbReference type="Proteomes" id="UP000284731">
    <property type="component" value="Unassembled WGS sequence"/>
</dbReference>
<dbReference type="GO" id="GO:0008477">
    <property type="term" value="F:purine nucleosidase activity"/>
    <property type="evidence" value="ECO:0007669"/>
    <property type="project" value="TreeGrafter"/>
</dbReference>
<evidence type="ECO:0000313" key="4">
    <source>
        <dbReference type="EMBL" id="RGT56168.1"/>
    </source>
</evidence>
<sequence>MMKKKYVLIDCDPGHDDVMAVLSAVAHPDIFHILGITTVCGNNLLPLITENMLNVLHYIHREDIPVCMGAESPLVYPPSPQAAHGYNGLEGFDFPKHNLKTVNQDVISFMKEKILSSPEPVTIMALAPLTNIATLLQTEQTIINHIEQIVMMGGSWYRGNVIPNAEFNIYADPHAAKEIFSGNVPTVIIPLECCDDCTISEETVQNWMCDKRYLTKMVGGIMDFFAIYGRQHQRTRHTIFDLAVAEYLLQPEIFQGEHCDCDVTLSGEDTRGQTVFTTNPNSKIFVLKHAETNQFEQQIISDINQLANEII</sequence>
<reference evidence="4 5" key="1">
    <citation type="submission" date="2018-08" db="EMBL/GenBank/DDBJ databases">
        <title>A genome reference for cultivated species of the human gut microbiota.</title>
        <authorList>
            <person name="Zou Y."/>
            <person name="Xue W."/>
            <person name="Luo G."/>
        </authorList>
    </citation>
    <scope>NUCLEOTIDE SEQUENCE [LARGE SCALE GENOMIC DNA]</scope>
    <source>
        <strain evidence="4 5">AF18-46</strain>
    </source>
</reference>
<dbReference type="PANTHER" id="PTHR12304:SF4">
    <property type="entry name" value="URIDINE NUCLEOSIDASE"/>
    <property type="match status" value="1"/>
</dbReference>
<feature type="domain" description="Inosine/uridine-preferring nucleoside hydrolase" evidence="3">
    <location>
        <begin position="7"/>
        <end position="295"/>
    </location>
</feature>
<evidence type="ECO:0000313" key="5">
    <source>
        <dbReference type="Proteomes" id="UP000284731"/>
    </source>
</evidence>
<protein>
    <submittedName>
        <fullName evidence="4">Pyrimidine-specific ribonucleoside hydrolase RihA</fullName>
    </submittedName>
</protein>
<comment type="caution">
    <text evidence="4">The sequence shown here is derived from an EMBL/GenBank/DDBJ whole genome shotgun (WGS) entry which is preliminary data.</text>
</comment>
<evidence type="ECO:0000256" key="2">
    <source>
        <dbReference type="ARBA" id="ARBA00023295"/>
    </source>
</evidence>
<dbReference type="Gene3D" id="3.90.245.10">
    <property type="entry name" value="Ribonucleoside hydrolase-like"/>
    <property type="match status" value="1"/>
</dbReference>
<keyword evidence="1 4" id="KW-0378">Hydrolase</keyword>
<dbReference type="InterPro" id="IPR036452">
    <property type="entry name" value="Ribo_hydro-like"/>
</dbReference>
<dbReference type="SUPFAM" id="SSF53590">
    <property type="entry name" value="Nucleoside hydrolase"/>
    <property type="match status" value="1"/>
</dbReference>
<dbReference type="InterPro" id="IPR001910">
    <property type="entry name" value="Inosine/uridine_hydrolase_dom"/>
</dbReference>
<dbReference type="PANTHER" id="PTHR12304">
    <property type="entry name" value="INOSINE-URIDINE PREFERRING NUCLEOSIDE HYDROLASE"/>
    <property type="match status" value="1"/>
</dbReference>
<dbReference type="InterPro" id="IPR023186">
    <property type="entry name" value="IUNH"/>
</dbReference>
<evidence type="ECO:0000259" key="3">
    <source>
        <dbReference type="Pfam" id="PF01156"/>
    </source>
</evidence>
<dbReference type="GO" id="GO:0005829">
    <property type="term" value="C:cytosol"/>
    <property type="evidence" value="ECO:0007669"/>
    <property type="project" value="TreeGrafter"/>
</dbReference>